<keyword evidence="3" id="KW-0805">Transcription regulation</keyword>
<evidence type="ECO:0000313" key="9">
    <source>
        <dbReference type="Proteomes" id="UP000639403"/>
    </source>
</evidence>
<dbReference type="GO" id="GO:0005634">
    <property type="term" value="C:nucleus"/>
    <property type="evidence" value="ECO:0007669"/>
    <property type="project" value="UniProtKB-SubCell"/>
</dbReference>
<dbReference type="Proteomes" id="UP000639403">
    <property type="component" value="Unassembled WGS sequence"/>
</dbReference>
<evidence type="ECO:0000313" key="8">
    <source>
        <dbReference type="EMBL" id="KAF9814577.1"/>
    </source>
</evidence>
<dbReference type="SMART" id="SM00066">
    <property type="entry name" value="GAL4"/>
    <property type="match status" value="1"/>
</dbReference>
<dbReference type="GO" id="GO:0000981">
    <property type="term" value="F:DNA-binding transcription factor activity, RNA polymerase II-specific"/>
    <property type="evidence" value="ECO:0007669"/>
    <property type="project" value="InterPro"/>
</dbReference>
<feature type="domain" description="Zn(2)-C6 fungal-type" evidence="7">
    <location>
        <begin position="100"/>
        <end position="132"/>
    </location>
</feature>
<keyword evidence="2" id="KW-0479">Metal-binding</keyword>
<feature type="compositionally biased region" description="Basic and acidic residues" evidence="6">
    <location>
        <begin position="1"/>
        <end position="13"/>
    </location>
</feature>
<name>A0A8H7P2N6_9APHY</name>
<dbReference type="CDD" id="cd12148">
    <property type="entry name" value="fungal_TF_MHR"/>
    <property type="match status" value="1"/>
</dbReference>
<dbReference type="PROSITE" id="PS50048">
    <property type="entry name" value="ZN2_CY6_FUNGAL_2"/>
    <property type="match status" value="1"/>
</dbReference>
<evidence type="ECO:0000259" key="7">
    <source>
        <dbReference type="PROSITE" id="PS50048"/>
    </source>
</evidence>
<sequence>MPAGEDRGRALRDHRARGKPSRPVPEKEGREIITNSDGKLPVDEGAVDLVNTVPLQIFVQCDIPTRLLPSHPLSMDDIQIVFEAPQAGQPKKKRARLVTSCDHCRLKKIKCVQSRNSSKCEACTTSRVPCRFRDREQYFAERGRLVSRNSPTSSDQDVSATEINAQIPLSVTNPQNTRLSHSPPLDTVDSSAALHRHSNSLAQSWSSTQQVYQQPSYVQAPIPPSPPQNSWHASYPVPQPSVSPASSLSDSFSYGATSERHTTTQSSILPLLDPQWPDRPNPTLMMHFIQTYFDRYGASFPCLAYDETIRQFLDQSLSPLIGASIAALAVWYSDLPEVLTRGAAEVSAVYCSLAERLVARGPQAYSVEAVHGLILLAWAEYKRAHMPDFCSHVKKAKYIAERVGLTNGSLIQSAVSEYERNILQSTWTILRQLISTVDGWAA</sequence>
<dbReference type="InterPro" id="IPR001138">
    <property type="entry name" value="Zn2Cys6_DnaBD"/>
</dbReference>
<reference evidence="8" key="1">
    <citation type="submission" date="2020-11" db="EMBL/GenBank/DDBJ databases">
        <authorList>
            <person name="Koelle M."/>
            <person name="Horta M.A.C."/>
            <person name="Nowrousian M."/>
            <person name="Ohm R.A."/>
            <person name="Benz P."/>
            <person name="Pilgard A."/>
        </authorList>
    </citation>
    <scope>NUCLEOTIDE SEQUENCE</scope>
    <source>
        <strain evidence="8">FPRL280</strain>
    </source>
</reference>
<dbReference type="AlphaFoldDB" id="A0A8H7P2N6"/>
<gene>
    <name evidence="8" type="ORF">IEO21_05035</name>
</gene>
<protein>
    <recommendedName>
        <fullName evidence="7">Zn(2)-C6 fungal-type domain-containing protein</fullName>
    </recommendedName>
</protein>
<comment type="subcellular location">
    <subcellularLocation>
        <location evidence="1">Nucleus</location>
    </subcellularLocation>
</comment>
<keyword evidence="5" id="KW-0539">Nucleus</keyword>
<evidence type="ECO:0000256" key="4">
    <source>
        <dbReference type="ARBA" id="ARBA00023163"/>
    </source>
</evidence>
<keyword evidence="4" id="KW-0804">Transcription</keyword>
<feature type="region of interest" description="Disordered" evidence="6">
    <location>
        <begin position="216"/>
        <end position="239"/>
    </location>
</feature>
<dbReference type="Gene3D" id="4.10.240.10">
    <property type="entry name" value="Zn(2)-C6 fungal-type DNA-binding domain"/>
    <property type="match status" value="1"/>
</dbReference>
<evidence type="ECO:0000256" key="6">
    <source>
        <dbReference type="SAM" id="MobiDB-lite"/>
    </source>
</evidence>
<comment type="caution">
    <text evidence="8">The sequence shown here is derived from an EMBL/GenBank/DDBJ whole genome shotgun (WGS) entry which is preliminary data.</text>
</comment>
<evidence type="ECO:0000256" key="1">
    <source>
        <dbReference type="ARBA" id="ARBA00004123"/>
    </source>
</evidence>
<dbReference type="SUPFAM" id="SSF57701">
    <property type="entry name" value="Zn2/Cys6 DNA-binding domain"/>
    <property type="match status" value="1"/>
</dbReference>
<feature type="region of interest" description="Disordered" evidence="6">
    <location>
        <begin position="165"/>
        <end position="189"/>
    </location>
</feature>
<proteinExistence type="predicted"/>
<dbReference type="PANTHER" id="PTHR47338">
    <property type="entry name" value="ZN(II)2CYS6 TRANSCRIPTION FACTOR (EUROFUNG)-RELATED"/>
    <property type="match status" value="1"/>
</dbReference>
<feature type="region of interest" description="Disordered" evidence="6">
    <location>
        <begin position="1"/>
        <end position="32"/>
    </location>
</feature>
<reference evidence="8" key="2">
    <citation type="journal article" name="Front. Microbiol.">
        <title>Degradative Capacity of Two Strains of Rhodonia placenta: From Phenotype to Genotype.</title>
        <authorList>
            <person name="Kolle M."/>
            <person name="Horta M.A.C."/>
            <person name="Nowrousian M."/>
            <person name="Ohm R.A."/>
            <person name="Benz J.P."/>
            <person name="Pilgard A."/>
        </authorList>
    </citation>
    <scope>NUCLEOTIDE SEQUENCE</scope>
    <source>
        <strain evidence="8">FPRL280</strain>
    </source>
</reference>
<organism evidence="8 9">
    <name type="scientific">Rhodonia placenta</name>
    <dbReference type="NCBI Taxonomy" id="104341"/>
    <lineage>
        <taxon>Eukaryota</taxon>
        <taxon>Fungi</taxon>
        <taxon>Dikarya</taxon>
        <taxon>Basidiomycota</taxon>
        <taxon>Agaricomycotina</taxon>
        <taxon>Agaricomycetes</taxon>
        <taxon>Polyporales</taxon>
        <taxon>Adustoporiaceae</taxon>
        <taxon>Rhodonia</taxon>
    </lineage>
</organism>
<accession>A0A8H7P2N6</accession>
<evidence type="ECO:0000256" key="3">
    <source>
        <dbReference type="ARBA" id="ARBA00023015"/>
    </source>
</evidence>
<dbReference type="InterPro" id="IPR050815">
    <property type="entry name" value="TF_fung"/>
</dbReference>
<evidence type="ECO:0000256" key="2">
    <source>
        <dbReference type="ARBA" id="ARBA00022723"/>
    </source>
</evidence>
<feature type="compositionally biased region" description="Polar residues" evidence="6">
    <location>
        <begin position="165"/>
        <end position="180"/>
    </location>
</feature>
<dbReference type="PROSITE" id="PS00463">
    <property type="entry name" value="ZN2_CY6_FUNGAL_1"/>
    <property type="match status" value="1"/>
</dbReference>
<dbReference type="InterPro" id="IPR036864">
    <property type="entry name" value="Zn2-C6_fun-type_DNA-bd_sf"/>
</dbReference>
<dbReference type="PANTHER" id="PTHR47338:SF5">
    <property type="entry name" value="ZN(II)2CYS6 TRANSCRIPTION FACTOR (EUROFUNG)"/>
    <property type="match status" value="1"/>
</dbReference>
<dbReference type="Pfam" id="PF00172">
    <property type="entry name" value="Zn_clus"/>
    <property type="match status" value="1"/>
</dbReference>
<dbReference type="EMBL" id="JADOXO010000084">
    <property type="protein sequence ID" value="KAF9814577.1"/>
    <property type="molecule type" value="Genomic_DNA"/>
</dbReference>
<feature type="region of interest" description="Disordered" evidence="6">
    <location>
        <begin position="246"/>
        <end position="265"/>
    </location>
</feature>
<evidence type="ECO:0000256" key="5">
    <source>
        <dbReference type="ARBA" id="ARBA00023242"/>
    </source>
</evidence>
<dbReference type="CDD" id="cd00067">
    <property type="entry name" value="GAL4"/>
    <property type="match status" value="1"/>
</dbReference>
<dbReference type="GO" id="GO:0008270">
    <property type="term" value="F:zinc ion binding"/>
    <property type="evidence" value="ECO:0007669"/>
    <property type="project" value="InterPro"/>
</dbReference>